<gene>
    <name evidence="3" type="ORF">A4V09_01080</name>
</gene>
<dbReference type="GO" id="GO:0022857">
    <property type="term" value="F:transmembrane transporter activity"/>
    <property type="evidence" value="ECO:0007669"/>
    <property type="project" value="InterPro"/>
</dbReference>
<reference evidence="3" key="1">
    <citation type="submission" date="2017-04" db="EMBL/GenBank/DDBJ databases">
        <title>Complete Genome Sequences of Twelve Strains of a Stable Defined Moderately Diverse Mouse Microbiota 2 (sDMDMm2).</title>
        <authorList>
            <person name="Uchimura Y."/>
            <person name="Wyss M."/>
            <person name="Brugiroux S."/>
            <person name="Limenitakis J.P."/>
            <person name="Stecher B."/>
            <person name="McCoy K.D."/>
            <person name="Macpherson A.J."/>
        </authorList>
    </citation>
    <scope>NUCLEOTIDE SEQUENCE</scope>
    <source>
        <strain evidence="3">YL58</strain>
    </source>
</reference>
<feature type="transmembrane region" description="Helical" evidence="2">
    <location>
        <begin position="306"/>
        <end position="323"/>
    </location>
</feature>
<evidence type="ECO:0000256" key="1">
    <source>
        <dbReference type="ARBA" id="ARBA00004651"/>
    </source>
</evidence>
<dbReference type="Pfam" id="PF07690">
    <property type="entry name" value="MFS_1"/>
    <property type="match status" value="1"/>
</dbReference>
<accession>A0A1C7I491</accession>
<dbReference type="Gene3D" id="1.20.1250.20">
    <property type="entry name" value="MFS general substrate transporter like domains"/>
    <property type="match status" value="1"/>
</dbReference>
<organism evidence="3 4">
    <name type="scientific">Blautia pseudococcoides</name>
    <dbReference type="NCBI Taxonomy" id="1796616"/>
    <lineage>
        <taxon>Bacteria</taxon>
        <taxon>Bacillati</taxon>
        <taxon>Bacillota</taxon>
        <taxon>Clostridia</taxon>
        <taxon>Lachnospirales</taxon>
        <taxon>Lachnospiraceae</taxon>
        <taxon>Blautia</taxon>
    </lineage>
</organism>
<feature type="transmembrane region" description="Helical" evidence="2">
    <location>
        <begin position="149"/>
        <end position="170"/>
    </location>
</feature>
<feature type="transmembrane region" description="Helical" evidence="2">
    <location>
        <begin position="242"/>
        <end position="265"/>
    </location>
</feature>
<dbReference type="EMBL" id="CP015405">
    <property type="protein sequence ID" value="ANU74480.1"/>
    <property type="molecule type" value="Genomic_DNA"/>
</dbReference>
<comment type="subcellular location">
    <subcellularLocation>
        <location evidence="1">Cell membrane</location>
        <topology evidence="1">Multi-pass membrane protein</topology>
    </subcellularLocation>
</comment>
<keyword evidence="4" id="KW-1185">Reference proteome</keyword>
<feature type="transmembrane region" description="Helical" evidence="2">
    <location>
        <begin position="395"/>
        <end position="413"/>
    </location>
</feature>
<dbReference type="STRING" id="1796616.A4V09_01080"/>
<dbReference type="AlphaFoldDB" id="A0A1C7I491"/>
<evidence type="ECO:0000313" key="4">
    <source>
        <dbReference type="Proteomes" id="UP000092574"/>
    </source>
</evidence>
<dbReference type="Proteomes" id="UP000092574">
    <property type="component" value="Chromosome"/>
</dbReference>
<keyword evidence="2" id="KW-0812">Transmembrane</keyword>
<evidence type="ECO:0000256" key="2">
    <source>
        <dbReference type="SAM" id="Phobius"/>
    </source>
</evidence>
<feature type="transmembrane region" description="Helical" evidence="2">
    <location>
        <begin position="61"/>
        <end position="81"/>
    </location>
</feature>
<dbReference type="InterPro" id="IPR011701">
    <property type="entry name" value="MFS"/>
</dbReference>
<keyword evidence="2" id="KW-1133">Transmembrane helix</keyword>
<dbReference type="PANTHER" id="PTHR23518:SF2">
    <property type="entry name" value="MAJOR FACILITATOR SUPERFAMILY TRANSPORTER"/>
    <property type="match status" value="1"/>
</dbReference>
<dbReference type="GO" id="GO:0005886">
    <property type="term" value="C:plasma membrane"/>
    <property type="evidence" value="ECO:0007669"/>
    <property type="project" value="UniProtKB-SubCell"/>
</dbReference>
<dbReference type="InterPro" id="IPR036259">
    <property type="entry name" value="MFS_trans_sf"/>
</dbReference>
<feature type="transmembrane region" description="Helical" evidence="2">
    <location>
        <begin position="116"/>
        <end position="137"/>
    </location>
</feature>
<dbReference type="PANTHER" id="PTHR23518">
    <property type="entry name" value="C-METHYLTRANSFERASE"/>
    <property type="match status" value="1"/>
</dbReference>
<sequence>MKSYPLRNKIRNHVLVQTFIALKGNPKWSICTEPLWFIPYSLFSPYQALYMRKIGLSSLEIGTTLSLGFLLQVFFAFIGGALTDKMGRRKATVIFDTISWSIPCFIWAFSQNFWHFLIAAAVNASFQITNTSWNCLFIEDCPPKHITNAFTLIQICGMLSVFFAPISIWLLKIYDLVSVFRVIFFLSGISMTAKFLLLYRFGGETEIGRQRMEETKNMSYFSMLTGYKDIFFQIIRSSRMRLVVYIMTLTNILLIATTNFFSLYITESLYISEELVAVFPLIRTIIMILFVVFLQNLFHRLRIRNSMIIGFFIYTASHILLILCPQKNLLLVMLYTILESSAYAIIIPRKDALMALFVDEKERSRIYALYNMLMIALSVPFGSLIGWLYDLNPSYPFYFNICVFLLGLAILFLSKDLRQEKH</sequence>
<dbReference type="KEGG" id="byl:A4V09_01080"/>
<feature type="transmembrane region" description="Helical" evidence="2">
    <location>
        <begin position="329"/>
        <end position="347"/>
    </location>
</feature>
<feature type="transmembrane region" description="Helical" evidence="2">
    <location>
        <begin position="277"/>
        <end position="294"/>
    </location>
</feature>
<dbReference type="OrthoDB" id="8952229at2"/>
<feature type="transmembrane region" description="Helical" evidence="2">
    <location>
        <begin position="182"/>
        <end position="202"/>
    </location>
</feature>
<keyword evidence="2" id="KW-0472">Membrane</keyword>
<protein>
    <submittedName>
        <fullName evidence="3">MFS transporter</fullName>
    </submittedName>
</protein>
<proteinExistence type="predicted"/>
<dbReference type="SUPFAM" id="SSF103473">
    <property type="entry name" value="MFS general substrate transporter"/>
    <property type="match status" value="1"/>
</dbReference>
<feature type="transmembrane region" description="Helical" evidence="2">
    <location>
        <begin position="368"/>
        <end position="389"/>
    </location>
</feature>
<evidence type="ECO:0000313" key="3">
    <source>
        <dbReference type="EMBL" id="ANU74480.1"/>
    </source>
</evidence>
<dbReference type="RefSeq" id="WP_065540711.1">
    <property type="nucleotide sequence ID" value="NZ_CP015405.2"/>
</dbReference>
<name>A0A1C7I491_9FIRM</name>